<name>A0AAP0LTX7_9ROSI</name>
<dbReference type="Proteomes" id="UP001428341">
    <property type="component" value="Unassembled WGS sequence"/>
</dbReference>
<dbReference type="CDD" id="cd06008">
    <property type="entry name" value="NF-X1-zinc-finger"/>
    <property type="match status" value="5"/>
</dbReference>
<dbReference type="AlphaFoldDB" id="A0AAP0LTX7"/>
<comment type="caution">
    <text evidence="11">The sequence shown here is derived from an EMBL/GenBank/DDBJ whole genome shotgun (WGS) entry which is preliminary data.</text>
</comment>
<evidence type="ECO:0000256" key="8">
    <source>
        <dbReference type="SAM" id="Phobius"/>
    </source>
</evidence>
<evidence type="ECO:0000256" key="1">
    <source>
        <dbReference type="ARBA" id="ARBA00007269"/>
    </source>
</evidence>
<evidence type="ECO:0000256" key="6">
    <source>
        <dbReference type="PROSITE-ProRule" id="PRU00175"/>
    </source>
</evidence>
<comment type="similarity">
    <text evidence="1">Belongs to the NFX1 family.</text>
</comment>
<keyword evidence="5" id="KW-0862">Zinc</keyword>
<dbReference type="EMBL" id="JBCGBO010000007">
    <property type="protein sequence ID" value="KAK9186626.1"/>
    <property type="molecule type" value="Genomic_DNA"/>
</dbReference>
<accession>A0AAP0LTX7</accession>
<evidence type="ECO:0000313" key="12">
    <source>
        <dbReference type="Proteomes" id="UP001428341"/>
    </source>
</evidence>
<dbReference type="PANTHER" id="PTHR12360">
    <property type="entry name" value="NUCLEAR TRANSCRIPTION FACTOR, X-BOX BINDING 1 NFX1"/>
    <property type="match status" value="1"/>
</dbReference>
<sequence length="956" mass="107630">MTSSANYQQILSDSDTDSDNGRTESFPDLSSSILKPYLESTNQSSLATSQSPSELSKIKSFLASSSSGALSCLICLERIKPSDPTWHCSTLCYSIFHLICIQSWARQSSDLSASLAASRLPITAEKAAESSTWNCPKCRSQYSKSQIPKKYLCFCGKLEDPYSEDPWILPHSCNEICNRPLQNNCGHFCLLLCHPGPCPPCPKLVNSSCFCRKFQEVRRCGFKSFSCNKICSKPLDCRTHKCLQICHEGPCPPCKARAVYMCRCGRVEEERECCERDFRCENACGKALDCGKHVCERGCHVGQCGGCPLQGKRTCPCGKRVYEGMSCDVAVPLCGATCDKMLSCRIHRCHDRCHRGPCIETCRMVIAKLCRCRSLKKEVPCYQDLVCERKCQRMRDCGRHACKRRCCNGDCPPCSEVCVAVFSSSLYNFLSVCKSVLTCRDFRFVARGCCVRTTNAHPHAIGMPPVIFFLYHYMGIRKECGFPNMDHPISVVSEIVYFELYFLLHILDEAYFVKNHFYPYRGACAPCPLMVTISCACGETQFEVPCGTEKDQKPPKCRKSCHVIPLCRHRSICKPHKCHYGACPPCRLICEEEYPCGHSCKLRCHGPRPPPNPEFTLKTKKKKSNHQSEVTPGSPCPPCPELIWRSCVGEHIGAERMMVCSDRTQFSCDNLCGNPLPCGNHYCTKYCHALKSQSSLSVEKRSAESCEACSLPCQKERMPTCPHSCPLPCHPGVCPPCKVLVKRSCHCGSMVHVFECIYFNTLSEKEQMAARSCGGPCHRKLPYCTHLCPEICHPGQCPLPEQCCKKVTVRCGCQTLKKEWQCLDVQAAYHNIGRDPKDISKNQFGLGLLRCNSDCKSKVQVVDSVLQSRKPKVEEKEPATEKHVGKRRKRRERVRVVNQASRLQRIFTAVKWLLLFVTLSVAVAAGLYYGYKGLLKLSDWMNEVEEQRQRKRFPRI</sequence>
<dbReference type="GO" id="GO:0005634">
    <property type="term" value="C:nucleus"/>
    <property type="evidence" value="ECO:0007669"/>
    <property type="project" value="InterPro"/>
</dbReference>
<keyword evidence="8" id="KW-1133">Transmembrane helix</keyword>
<feature type="transmembrane region" description="Helical" evidence="8">
    <location>
        <begin position="912"/>
        <end position="931"/>
    </location>
</feature>
<dbReference type="SMART" id="SM00438">
    <property type="entry name" value="ZnF_NFX"/>
    <property type="match status" value="10"/>
</dbReference>
<feature type="compositionally biased region" description="Polar residues" evidence="7">
    <location>
        <begin position="1"/>
        <end position="13"/>
    </location>
</feature>
<evidence type="ECO:0000256" key="4">
    <source>
        <dbReference type="ARBA" id="ARBA00022771"/>
    </source>
</evidence>
<dbReference type="InterPro" id="IPR000967">
    <property type="entry name" value="Znf_NFX1"/>
</dbReference>
<feature type="domain" description="PHD-type" evidence="9">
    <location>
        <begin position="69"/>
        <end position="141"/>
    </location>
</feature>
<proteinExistence type="inferred from homology"/>
<dbReference type="PANTHER" id="PTHR12360:SF1">
    <property type="entry name" value="NF-X1-TYPE ZINC FINGER PROTEIN NFXL1"/>
    <property type="match status" value="1"/>
</dbReference>
<keyword evidence="3" id="KW-0677">Repeat</keyword>
<dbReference type="GO" id="GO:0000981">
    <property type="term" value="F:DNA-binding transcription factor activity, RNA polymerase II-specific"/>
    <property type="evidence" value="ECO:0007669"/>
    <property type="project" value="TreeGrafter"/>
</dbReference>
<dbReference type="InterPro" id="IPR001841">
    <property type="entry name" value="Znf_RING"/>
</dbReference>
<dbReference type="GO" id="GO:0000977">
    <property type="term" value="F:RNA polymerase II transcription regulatory region sequence-specific DNA binding"/>
    <property type="evidence" value="ECO:0007669"/>
    <property type="project" value="TreeGrafter"/>
</dbReference>
<evidence type="ECO:0000256" key="2">
    <source>
        <dbReference type="ARBA" id="ARBA00022723"/>
    </source>
</evidence>
<dbReference type="PROSITE" id="PS01359">
    <property type="entry name" value="ZF_PHD_1"/>
    <property type="match status" value="1"/>
</dbReference>
<evidence type="ECO:0008006" key="13">
    <source>
        <dbReference type="Google" id="ProtNLM"/>
    </source>
</evidence>
<protein>
    <recommendedName>
        <fullName evidence="13">NF-X1-type zinc finger protein NFXL2</fullName>
    </recommendedName>
</protein>
<organism evidence="11 12">
    <name type="scientific">Citrus x changshan-huyou</name>
    <dbReference type="NCBI Taxonomy" id="2935761"/>
    <lineage>
        <taxon>Eukaryota</taxon>
        <taxon>Viridiplantae</taxon>
        <taxon>Streptophyta</taxon>
        <taxon>Embryophyta</taxon>
        <taxon>Tracheophyta</taxon>
        <taxon>Spermatophyta</taxon>
        <taxon>Magnoliopsida</taxon>
        <taxon>eudicotyledons</taxon>
        <taxon>Gunneridae</taxon>
        <taxon>Pentapetalae</taxon>
        <taxon>rosids</taxon>
        <taxon>malvids</taxon>
        <taxon>Sapindales</taxon>
        <taxon>Rutaceae</taxon>
        <taxon>Aurantioideae</taxon>
        <taxon>Citrus</taxon>
    </lineage>
</organism>
<evidence type="ECO:0000313" key="11">
    <source>
        <dbReference type="EMBL" id="KAK9186626.1"/>
    </source>
</evidence>
<dbReference type="CDD" id="cd16697">
    <property type="entry name" value="RING-CH-C4HC3_NFXL1"/>
    <property type="match status" value="1"/>
</dbReference>
<keyword evidence="8" id="KW-0472">Membrane</keyword>
<evidence type="ECO:0000259" key="10">
    <source>
        <dbReference type="PROSITE" id="PS50089"/>
    </source>
</evidence>
<keyword evidence="2" id="KW-0479">Metal-binding</keyword>
<evidence type="ECO:0000259" key="9">
    <source>
        <dbReference type="PROSITE" id="PS50016"/>
    </source>
</evidence>
<dbReference type="SUPFAM" id="SSF57850">
    <property type="entry name" value="RING/U-box"/>
    <property type="match status" value="1"/>
</dbReference>
<reference evidence="11 12" key="1">
    <citation type="submission" date="2024-05" db="EMBL/GenBank/DDBJ databases">
        <title>Haplotype-resolved chromosome-level genome assembly of Huyou (Citrus changshanensis).</title>
        <authorList>
            <person name="Miao C."/>
            <person name="Chen W."/>
            <person name="Wu Y."/>
            <person name="Wang L."/>
            <person name="Zhao S."/>
            <person name="Grierson D."/>
            <person name="Xu C."/>
            <person name="Chen K."/>
        </authorList>
    </citation>
    <scope>NUCLEOTIDE SEQUENCE [LARGE SCALE GENOMIC DNA]</scope>
    <source>
        <strain evidence="11">01-14</strain>
        <tissue evidence="11">Leaf</tissue>
    </source>
</reference>
<dbReference type="InterPro" id="IPR019787">
    <property type="entry name" value="Znf_PHD-finger"/>
</dbReference>
<keyword evidence="12" id="KW-1185">Reference proteome</keyword>
<gene>
    <name evidence="11" type="ORF">WN944_018014</name>
</gene>
<dbReference type="Pfam" id="PF01422">
    <property type="entry name" value="zf-NF-X1"/>
    <property type="match status" value="10"/>
</dbReference>
<evidence type="ECO:0000256" key="3">
    <source>
        <dbReference type="ARBA" id="ARBA00022737"/>
    </source>
</evidence>
<dbReference type="PROSITE" id="PS50089">
    <property type="entry name" value="ZF_RING_2"/>
    <property type="match status" value="1"/>
</dbReference>
<keyword evidence="8" id="KW-0812">Transmembrane</keyword>
<dbReference type="GO" id="GO:0008270">
    <property type="term" value="F:zinc ion binding"/>
    <property type="evidence" value="ECO:0007669"/>
    <property type="project" value="UniProtKB-KW"/>
</dbReference>
<feature type="domain" description="RING-type" evidence="10">
    <location>
        <begin position="72"/>
        <end position="139"/>
    </location>
</feature>
<evidence type="ECO:0000256" key="5">
    <source>
        <dbReference type="ARBA" id="ARBA00022833"/>
    </source>
</evidence>
<dbReference type="PROSITE" id="PS50016">
    <property type="entry name" value="ZF_PHD_2"/>
    <property type="match status" value="1"/>
</dbReference>
<dbReference type="InterPro" id="IPR034078">
    <property type="entry name" value="NFX1_fam"/>
</dbReference>
<evidence type="ECO:0000256" key="7">
    <source>
        <dbReference type="SAM" id="MobiDB-lite"/>
    </source>
</evidence>
<dbReference type="InterPro" id="IPR019786">
    <property type="entry name" value="Zinc_finger_PHD-type_CS"/>
</dbReference>
<feature type="region of interest" description="Disordered" evidence="7">
    <location>
        <begin position="1"/>
        <end position="30"/>
    </location>
</feature>
<keyword evidence="4 6" id="KW-0863">Zinc-finger</keyword>